<dbReference type="OrthoDB" id="196396at2"/>
<name>A0A5E6MGC8_9BACT</name>
<comment type="caution">
    <text evidence="3">The sequence shown here is derived from an EMBL/GenBank/DDBJ whole genome shotgun (WGS) entry which is preliminary data.</text>
</comment>
<accession>A0A5E6MGC8</accession>
<keyword evidence="4" id="KW-1185">Reference proteome</keyword>
<reference evidence="3" key="1">
    <citation type="submission" date="2019-09" db="EMBL/GenBank/DDBJ databases">
        <authorList>
            <person name="Cremers G."/>
        </authorList>
    </citation>
    <scope>NUCLEOTIDE SEQUENCE [LARGE SCALE GENOMIC DNA]</scope>
    <source>
        <strain evidence="3">3B</strain>
    </source>
</reference>
<gene>
    <name evidence="3" type="ORF">MAMC_02256</name>
</gene>
<evidence type="ECO:0000256" key="2">
    <source>
        <dbReference type="SAM" id="SignalP"/>
    </source>
</evidence>
<feature type="coiled-coil region" evidence="1">
    <location>
        <begin position="38"/>
        <end position="96"/>
    </location>
</feature>
<dbReference type="RefSeq" id="WP_142526124.1">
    <property type="nucleotide sequence ID" value="NZ_CABFUZ020000262.1"/>
</dbReference>
<keyword evidence="2" id="KW-0732">Signal</keyword>
<dbReference type="Proteomes" id="UP000381693">
    <property type="component" value="Unassembled WGS sequence"/>
</dbReference>
<organism evidence="3 4">
    <name type="scientific">Methylacidimicrobium cyclopophantes</name>
    <dbReference type="NCBI Taxonomy" id="1041766"/>
    <lineage>
        <taxon>Bacteria</taxon>
        <taxon>Pseudomonadati</taxon>
        <taxon>Verrucomicrobiota</taxon>
        <taxon>Methylacidimicrobium</taxon>
    </lineage>
</organism>
<feature type="signal peptide" evidence="2">
    <location>
        <begin position="1"/>
        <end position="19"/>
    </location>
</feature>
<proteinExistence type="predicted"/>
<evidence type="ECO:0000313" key="3">
    <source>
        <dbReference type="EMBL" id="VVM08541.1"/>
    </source>
</evidence>
<keyword evidence="1" id="KW-0175">Coiled coil</keyword>
<evidence type="ECO:0008006" key="5">
    <source>
        <dbReference type="Google" id="ProtNLM"/>
    </source>
</evidence>
<dbReference type="EMBL" id="CABFUZ020000262">
    <property type="protein sequence ID" value="VVM08541.1"/>
    <property type="molecule type" value="Genomic_DNA"/>
</dbReference>
<protein>
    <recommendedName>
        <fullName evidence="5">DUF4398 domain-containing protein</fullName>
    </recommendedName>
</protein>
<evidence type="ECO:0000256" key="1">
    <source>
        <dbReference type="SAM" id="Coils"/>
    </source>
</evidence>
<feature type="chain" id="PRO_5022665419" description="DUF4398 domain-containing protein" evidence="2">
    <location>
        <begin position="20"/>
        <end position="110"/>
    </location>
</feature>
<sequence>MARLLLVSLPLLLFVGCSAEQKATAAEERIADYRRHPSESTKRAAEEALADLDEAIRRREQATLKGNQTPKETAALAKLELKRAQLSLEFAKAKVDAFANGVQKAFGDKP</sequence>
<dbReference type="AlphaFoldDB" id="A0A5E6MGC8"/>
<dbReference type="PROSITE" id="PS51257">
    <property type="entry name" value="PROKAR_LIPOPROTEIN"/>
    <property type="match status" value="1"/>
</dbReference>
<evidence type="ECO:0000313" key="4">
    <source>
        <dbReference type="Proteomes" id="UP000381693"/>
    </source>
</evidence>